<sequence>MICPRCRGAMPLVKIANKPDDIARVLADPTQPGPTSSAEPHA</sequence>
<dbReference type="AlphaFoldDB" id="A0A0C2CY44"/>
<proteinExistence type="predicted"/>
<evidence type="ECO:0000313" key="1">
    <source>
        <dbReference type="EMBL" id="KIG15911.1"/>
    </source>
</evidence>
<reference evidence="1 2" key="1">
    <citation type="submission" date="2014-12" db="EMBL/GenBank/DDBJ databases">
        <title>Genome assembly of Enhygromyxa salina DSM 15201.</title>
        <authorList>
            <person name="Sharma G."/>
            <person name="Subramanian S."/>
        </authorList>
    </citation>
    <scope>NUCLEOTIDE SEQUENCE [LARGE SCALE GENOMIC DNA]</scope>
    <source>
        <strain evidence="1 2">DSM 15201</strain>
    </source>
</reference>
<evidence type="ECO:0000313" key="2">
    <source>
        <dbReference type="Proteomes" id="UP000031599"/>
    </source>
</evidence>
<comment type="caution">
    <text evidence="1">The sequence shown here is derived from an EMBL/GenBank/DDBJ whole genome shotgun (WGS) entry which is preliminary data.</text>
</comment>
<accession>A0A0C2CY44</accession>
<organism evidence="1 2">
    <name type="scientific">Enhygromyxa salina</name>
    <dbReference type="NCBI Taxonomy" id="215803"/>
    <lineage>
        <taxon>Bacteria</taxon>
        <taxon>Pseudomonadati</taxon>
        <taxon>Myxococcota</taxon>
        <taxon>Polyangia</taxon>
        <taxon>Nannocystales</taxon>
        <taxon>Nannocystaceae</taxon>
        <taxon>Enhygromyxa</taxon>
    </lineage>
</organism>
<name>A0A0C2CY44_9BACT</name>
<dbReference type="Proteomes" id="UP000031599">
    <property type="component" value="Unassembled WGS sequence"/>
</dbReference>
<dbReference type="EMBL" id="JMCC02000045">
    <property type="protein sequence ID" value="KIG15911.1"/>
    <property type="molecule type" value="Genomic_DNA"/>
</dbReference>
<gene>
    <name evidence="1" type="ORF">DB30_05102</name>
</gene>
<protein>
    <submittedName>
        <fullName evidence="1">Uncharacterized protein</fullName>
    </submittedName>
</protein>